<keyword evidence="1" id="KW-0472">Membrane</keyword>
<organism evidence="2 3">
    <name type="scientific">Chryseolinea lacunae</name>
    <dbReference type="NCBI Taxonomy" id="2801331"/>
    <lineage>
        <taxon>Bacteria</taxon>
        <taxon>Pseudomonadati</taxon>
        <taxon>Bacteroidota</taxon>
        <taxon>Cytophagia</taxon>
        <taxon>Cytophagales</taxon>
        <taxon>Fulvivirgaceae</taxon>
        <taxon>Chryseolinea</taxon>
    </lineage>
</organism>
<comment type="caution">
    <text evidence="2">The sequence shown here is derived from an EMBL/GenBank/DDBJ whole genome shotgun (WGS) entry which is preliminary data.</text>
</comment>
<feature type="transmembrane region" description="Helical" evidence="1">
    <location>
        <begin position="325"/>
        <end position="344"/>
    </location>
</feature>
<proteinExistence type="predicted"/>
<feature type="transmembrane region" description="Helical" evidence="1">
    <location>
        <begin position="173"/>
        <end position="198"/>
    </location>
</feature>
<keyword evidence="1" id="KW-0812">Transmembrane</keyword>
<feature type="transmembrane region" description="Helical" evidence="1">
    <location>
        <begin position="291"/>
        <end position="313"/>
    </location>
</feature>
<accession>A0ABS1KS11</accession>
<feature type="transmembrane region" description="Helical" evidence="1">
    <location>
        <begin position="252"/>
        <end position="285"/>
    </location>
</feature>
<feature type="transmembrane region" description="Helical" evidence="1">
    <location>
        <begin position="75"/>
        <end position="107"/>
    </location>
</feature>
<evidence type="ECO:0000256" key="1">
    <source>
        <dbReference type="SAM" id="Phobius"/>
    </source>
</evidence>
<evidence type="ECO:0008006" key="4">
    <source>
        <dbReference type="Google" id="ProtNLM"/>
    </source>
</evidence>
<name>A0ABS1KS11_9BACT</name>
<gene>
    <name evidence="2" type="ORF">JI741_13360</name>
</gene>
<sequence length="665" mass="74933">MTKKFSQVFILLLSVFVVALHLFLVIKYSVNAPDLDDYDAVLKFANGFVQEKSIVAKTQSMFAQHNEHRIFLDRFFIVVNLVTIGTINFTGLALIGNLFMILMFLLFARIFKEFVSTNWWLFFPVPLLTFSLESFENFVWAMASMQNVGVVLFAVASLYFLLRTREIVVGDFVIAAILALLATYTSGNGMLTFIVAAIGMVSMKKPLKWILLWGAISVVGVVSYFYGYHSVGGHPDPIATITERPDQLISHFFVLLGCIADDLAISVFLGFVFSVLFIFLILNGVHQRRAVLFFILCFFILSSCLVSLTRGGFGVGQAMSMRYRLYSELIVLFFYFLVIVEARLDGYRRIVVGLFFATVAFLYIRSFSQNIPEMRARHDNLAQGVAHFNAGNQIFHLSYPDQIHAHYVLTKSLALGIYKLPSINLSDLERTTVEETLPEEEGLVQSAFEIDSTNGQLFVDSASTFIEGQKASDISVYVVIKNEQETLIFRTVRYLKQRETSDRRDVSWFTQLKGLSDGKYALGFYVKTPQKNAFDFTGAVLTVASGKLTVQQDPHLKCKFSVDAFENASDSIHVKGWVFVVNADAAKIGRKIILRSGSIEKAFEPEILVRPDVSAAYNGNYDLSGFDLRTPRDNFSPGRYALWLEISYEGVIKLIDTKSNLEIKK</sequence>
<dbReference type="Proteomes" id="UP000613030">
    <property type="component" value="Unassembled WGS sequence"/>
</dbReference>
<protein>
    <recommendedName>
        <fullName evidence="4">Glycosyltransferase RgtA/B/C/D-like domain-containing protein</fullName>
    </recommendedName>
</protein>
<dbReference type="EMBL" id="JAERRB010000004">
    <property type="protein sequence ID" value="MBL0742211.1"/>
    <property type="molecule type" value="Genomic_DNA"/>
</dbReference>
<dbReference type="RefSeq" id="WP_202010215.1">
    <property type="nucleotide sequence ID" value="NZ_JAERRB010000004.1"/>
</dbReference>
<evidence type="ECO:0000313" key="3">
    <source>
        <dbReference type="Proteomes" id="UP000613030"/>
    </source>
</evidence>
<keyword evidence="1" id="KW-1133">Transmembrane helix</keyword>
<feature type="transmembrane region" description="Helical" evidence="1">
    <location>
        <begin position="350"/>
        <end position="368"/>
    </location>
</feature>
<feature type="transmembrane region" description="Helical" evidence="1">
    <location>
        <begin position="7"/>
        <end position="26"/>
    </location>
</feature>
<feature type="transmembrane region" description="Helical" evidence="1">
    <location>
        <begin position="138"/>
        <end position="161"/>
    </location>
</feature>
<reference evidence="2 3" key="1">
    <citation type="submission" date="2021-01" db="EMBL/GenBank/DDBJ databases">
        <title>Chryseolinea sp. Jin1 Genome sequencing and assembly.</title>
        <authorList>
            <person name="Kim I."/>
        </authorList>
    </citation>
    <scope>NUCLEOTIDE SEQUENCE [LARGE SCALE GENOMIC DNA]</scope>
    <source>
        <strain evidence="2 3">Jin1</strain>
    </source>
</reference>
<feature type="transmembrane region" description="Helical" evidence="1">
    <location>
        <begin position="210"/>
        <end position="231"/>
    </location>
</feature>
<evidence type="ECO:0000313" key="2">
    <source>
        <dbReference type="EMBL" id="MBL0742211.1"/>
    </source>
</evidence>
<keyword evidence="3" id="KW-1185">Reference proteome</keyword>